<evidence type="ECO:0000313" key="2">
    <source>
        <dbReference type="EMBL" id="EUC54663.1"/>
    </source>
</evidence>
<gene>
    <name evidence="2" type="ORF">RSOL_064530</name>
</gene>
<organism evidence="2 3">
    <name type="scientific">Rhizoctonia solani AG-3 Rhs1AP</name>
    <dbReference type="NCBI Taxonomy" id="1086054"/>
    <lineage>
        <taxon>Eukaryota</taxon>
        <taxon>Fungi</taxon>
        <taxon>Dikarya</taxon>
        <taxon>Basidiomycota</taxon>
        <taxon>Agaricomycotina</taxon>
        <taxon>Agaricomycetes</taxon>
        <taxon>Cantharellales</taxon>
        <taxon>Ceratobasidiaceae</taxon>
        <taxon>Rhizoctonia</taxon>
    </lineage>
</organism>
<evidence type="ECO:0000313" key="3">
    <source>
        <dbReference type="Proteomes" id="UP000030108"/>
    </source>
</evidence>
<protein>
    <submittedName>
        <fullName evidence="2">Uncharacterized protein</fullName>
    </submittedName>
</protein>
<sequence>MPQLPPTELQLPPQHTATPIMTIKKRSARAIHRTHLHEKQQALNSQLALARRKFESEVDQLGKEHHKSAHEIKTRALLRNKHGIVKRKVNTYNAYWHMQSKARKTTAATSSFAAAQELDTVAYHDAAPEEITKACSEFEEEKERHSGYVHKTLKGSRN</sequence>
<evidence type="ECO:0000256" key="1">
    <source>
        <dbReference type="SAM" id="MobiDB-lite"/>
    </source>
</evidence>
<feature type="compositionally biased region" description="Basic residues" evidence="1">
    <location>
        <begin position="147"/>
        <end position="158"/>
    </location>
</feature>
<proteinExistence type="predicted"/>
<name>X8IX15_9AGAM</name>
<comment type="caution">
    <text evidence="2">The sequence shown here is derived from an EMBL/GenBank/DDBJ whole genome shotgun (WGS) entry which is preliminary data.</text>
</comment>
<dbReference type="EMBL" id="JATN01000322">
    <property type="protein sequence ID" value="EUC54663.1"/>
    <property type="molecule type" value="Genomic_DNA"/>
</dbReference>
<reference evidence="3" key="1">
    <citation type="journal article" date="2014" name="Genome Announc.">
        <title>Draft genome sequence of the plant-pathogenic soil fungus Rhizoctonia solani anastomosis group 3 strain Rhs1AP.</title>
        <authorList>
            <person name="Cubeta M.A."/>
            <person name="Thomas E."/>
            <person name="Dean R.A."/>
            <person name="Jabaji S."/>
            <person name="Neate S.M."/>
            <person name="Tavantzis S."/>
            <person name="Toda T."/>
            <person name="Vilgalys R."/>
            <person name="Bharathan N."/>
            <person name="Fedorova-Abrams N."/>
            <person name="Pakala S.B."/>
            <person name="Pakala S.M."/>
            <person name="Zafar N."/>
            <person name="Joardar V."/>
            <person name="Losada L."/>
            <person name="Nierman W.C."/>
        </authorList>
    </citation>
    <scope>NUCLEOTIDE SEQUENCE [LARGE SCALE GENOMIC DNA]</scope>
    <source>
        <strain evidence="3">AG-3</strain>
    </source>
</reference>
<dbReference type="AlphaFoldDB" id="X8IX15"/>
<dbReference type="Proteomes" id="UP000030108">
    <property type="component" value="Unassembled WGS sequence"/>
</dbReference>
<feature type="non-terminal residue" evidence="2">
    <location>
        <position position="158"/>
    </location>
</feature>
<feature type="region of interest" description="Disordered" evidence="1">
    <location>
        <begin position="138"/>
        <end position="158"/>
    </location>
</feature>
<accession>X8IX15</accession>